<reference evidence="1 2" key="1">
    <citation type="submission" date="2022-10" db="EMBL/GenBank/DDBJ databases">
        <title>The complete genomes of actinobacterial strains from the NBC collection.</title>
        <authorList>
            <person name="Joergensen T.S."/>
            <person name="Alvarez Arevalo M."/>
            <person name="Sterndorff E.B."/>
            <person name="Faurdal D."/>
            <person name="Vuksanovic O."/>
            <person name="Mourched A.-S."/>
            <person name="Charusanti P."/>
            <person name="Shaw S."/>
            <person name="Blin K."/>
            <person name="Weber T."/>
        </authorList>
    </citation>
    <scope>NUCLEOTIDE SEQUENCE [LARGE SCALE GENOMIC DNA]</scope>
    <source>
        <strain evidence="1 2">NBC_00017</strain>
    </source>
</reference>
<keyword evidence="2" id="KW-1185">Reference proteome</keyword>
<proteinExistence type="predicted"/>
<accession>A0ABZ1MTK5</accession>
<dbReference type="Proteomes" id="UP001621512">
    <property type="component" value="Chromosome"/>
</dbReference>
<gene>
    <name evidence="1" type="ORF">OHU35_32280</name>
</gene>
<dbReference type="Gene3D" id="1.50.10.20">
    <property type="match status" value="1"/>
</dbReference>
<evidence type="ECO:0008006" key="3">
    <source>
        <dbReference type="Google" id="ProtNLM"/>
    </source>
</evidence>
<dbReference type="RefSeq" id="WP_189721688.1">
    <property type="nucleotide sequence ID" value="NZ_BMUK01000001.1"/>
</dbReference>
<name>A0ABZ1MTK5_STREF</name>
<evidence type="ECO:0000313" key="2">
    <source>
        <dbReference type="Proteomes" id="UP001621512"/>
    </source>
</evidence>
<dbReference type="SUPFAM" id="SSF48239">
    <property type="entry name" value="Terpenoid cyclases/Protein prenyltransferases"/>
    <property type="match status" value="1"/>
</dbReference>
<protein>
    <recommendedName>
        <fullName evidence="3">Squalene cyclase C-terminal domain-containing protein</fullName>
    </recommendedName>
</protein>
<evidence type="ECO:0000313" key="1">
    <source>
        <dbReference type="EMBL" id="WTW30476.1"/>
    </source>
</evidence>
<dbReference type="InterPro" id="IPR008930">
    <property type="entry name" value="Terpenoid_cyclase/PrenylTrfase"/>
</dbReference>
<sequence length="388" mass="42673">MSVWTDADLAFVRDRARHWDLHYSEHFWGGPLYDLVEPLLGSFNTDFGVPKQIGTPSESLPETTATVLLALHRMGLLSASMRQRVQTYLWSTHYALAVGIGDDAKYPEAECWSSVSRNVWATAASLWALIATGYRGGHEARYASAVRWLVDAQDENGAWGFSRDARNPPSVFLTAVCAYTLRMTAALLDEATHGIDKAAVQSAVDTAVGYLKRTRRRRSGLWHTEAGEPEPTSSAMALWAVRRCGSTDDGELVRTGVRSLSKAVGNGRCAASLEIAAGTLPDSREAIALQGYTPAIPLALLQIDVDPFHRLVLGPLQYLRTSRQPDGWEFPVVGNARQGRYVKAVPYVGTGEALTFTTALALQTAHAWHRRVIRWTIEQRLTRTGGPQ</sequence>
<dbReference type="EMBL" id="CP108341">
    <property type="protein sequence ID" value="WTW30476.1"/>
    <property type="molecule type" value="Genomic_DNA"/>
</dbReference>
<organism evidence="1 2">
    <name type="scientific">Streptomyces purpurascens</name>
    <dbReference type="NCBI Taxonomy" id="1924"/>
    <lineage>
        <taxon>Bacteria</taxon>
        <taxon>Bacillati</taxon>
        <taxon>Actinomycetota</taxon>
        <taxon>Actinomycetes</taxon>
        <taxon>Kitasatosporales</taxon>
        <taxon>Streptomycetaceae</taxon>
        <taxon>Streptomyces</taxon>
    </lineage>
</organism>